<dbReference type="Pfam" id="PF12937">
    <property type="entry name" value="F-box-like"/>
    <property type="match status" value="1"/>
</dbReference>
<gene>
    <name evidence="2" type="ORF">K443DRAFT_683324</name>
</gene>
<dbReference type="SMART" id="SM00256">
    <property type="entry name" value="FBOX"/>
    <property type="match status" value="1"/>
</dbReference>
<dbReference type="AlphaFoldDB" id="A0A0C9XBG8"/>
<reference evidence="2 3" key="1">
    <citation type="submission" date="2014-04" db="EMBL/GenBank/DDBJ databases">
        <authorList>
            <consortium name="DOE Joint Genome Institute"/>
            <person name="Kuo A."/>
            <person name="Kohler A."/>
            <person name="Nagy L.G."/>
            <person name="Floudas D."/>
            <person name="Copeland A."/>
            <person name="Barry K.W."/>
            <person name="Cichocki N."/>
            <person name="Veneault-Fourrey C."/>
            <person name="LaButti K."/>
            <person name="Lindquist E.A."/>
            <person name="Lipzen A."/>
            <person name="Lundell T."/>
            <person name="Morin E."/>
            <person name="Murat C."/>
            <person name="Sun H."/>
            <person name="Tunlid A."/>
            <person name="Henrissat B."/>
            <person name="Grigoriev I.V."/>
            <person name="Hibbett D.S."/>
            <person name="Martin F."/>
            <person name="Nordberg H.P."/>
            <person name="Cantor M.N."/>
            <person name="Hua S.X."/>
        </authorList>
    </citation>
    <scope>NUCLEOTIDE SEQUENCE [LARGE SCALE GENOMIC DNA]</scope>
    <source>
        <strain evidence="2 3">LaAM-08-1</strain>
    </source>
</reference>
<dbReference type="OrthoDB" id="2688364at2759"/>
<organism evidence="2 3">
    <name type="scientific">Laccaria amethystina LaAM-08-1</name>
    <dbReference type="NCBI Taxonomy" id="1095629"/>
    <lineage>
        <taxon>Eukaryota</taxon>
        <taxon>Fungi</taxon>
        <taxon>Dikarya</taxon>
        <taxon>Basidiomycota</taxon>
        <taxon>Agaricomycotina</taxon>
        <taxon>Agaricomycetes</taxon>
        <taxon>Agaricomycetidae</taxon>
        <taxon>Agaricales</taxon>
        <taxon>Agaricineae</taxon>
        <taxon>Hydnangiaceae</taxon>
        <taxon>Laccaria</taxon>
    </lineage>
</organism>
<evidence type="ECO:0000313" key="3">
    <source>
        <dbReference type="Proteomes" id="UP000054477"/>
    </source>
</evidence>
<accession>A0A0C9XBG8</accession>
<dbReference type="InterPro" id="IPR036047">
    <property type="entry name" value="F-box-like_dom_sf"/>
</dbReference>
<dbReference type="PROSITE" id="PS50181">
    <property type="entry name" value="FBOX"/>
    <property type="match status" value="1"/>
</dbReference>
<evidence type="ECO:0000313" key="2">
    <source>
        <dbReference type="EMBL" id="KIJ95076.1"/>
    </source>
</evidence>
<dbReference type="InterPro" id="IPR001810">
    <property type="entry name" value="F-box_dom"/>
</dbReference>
<protein>
    <recommendedName>
        <fullName evidence="1">F-box domain-containing protein</fullName>
    </recommendedName>
</protein>
<evidence type="ECO:0000259" key="1">
    <source>
        <dbReference type="PROSITE" id="PS50181"/>
    </source>
</evidence>
<reference evidence="3" key="2">
    <citation type="submission" date="2015-01" db="EMBL/GenBank/DDBJ databases">
        <title>Evolutionary Origins and Diversification of the Mycorrhizal Mutualists.</title>
        <authorList>
            <consortium name="DOE Joint Genome Institute"/>
            <consortium name="Mycorrhizal Genomics Consortium"/>
            <person name="Kohler A."/>
            <person name="Kuo A."/>
            <person name="Nagy L.G."/>
            <person name="Floudas D."/>
            <person name="Copeland A."/>
            <person name="Barry K.W."/>
            <person name="Cichocki N."/>
            <person name="Veneault-Fourrey C."/>
            <person name="LaButti K."/>
            <person name="Lindquist E.A."/>
            <person name="Lipzen A."/>
            <person name="Lundell T."/>
            <person name="Morin E."/>
            <person name="Murat C."/>
            <person name="Riley R."/>
            <person name="Ohm R."/>
            <person name="Sun H."/>
            <person name="Tunlid A."/>
            <person name="Henrissat B."/>
            <person name="Grigoriev I.V."/>
            <person name="Hibbett D.S."/>
            <person name="Martin F."/>
        </authorList>
    </citation>
    <scope>NUCLEOTIDE SEQUENCE [LARGE SCALE GENOMIC DNA]</scope>
    <source>
        <strain evidence="3">LaAM-08-1</strain>
    </source>
</reference>
<feature type="domain" description="F-box" evidence="1">
    <location>
        <begin position="14"/>
        <end position="60"/>
    </location>
</feature>
<keyword evidence="3" id="KW-1185">Reference proteome</keyword>
<dbReference type="EMBL" id="KN838768">
    <property type="protein sequence ID" value="KIJ95076.1"/>
    <property type="molecule type" value="Genomic_DNA"/>
</dbReference>
<name>A0A0C9XBG8_9AGAR</name>
<dbReference type="SUPFAM" id="SSF81383">
    <property type="entry name" value="F-box domain"/>
    <property type="match status" value="1"/>
</dbReference>
<dbReference type="Proteomes" id="UP000054477">
    <property type="component" value="Unassembled WGS sequence"/>
</dbReference>
<sequence>MDDVSPPTLMPQHSGNFGSVPYDILVHFLSFLGPLDILAARQTCKLLQEATSRRSLWIDVLRGVCAENHIFWPTYPISDMATSDLVEAALTPTRFLSFIYKTRDPSESIEPSLSIHFSPGKNGARNIYPIDLLPGGRFLVCAGFKTLSIWDLGYPSERRSLSDPALVATIATEECDEFFLKPTADALGMQVFIISDPSNNVSVFEIHPTSSNPSFHKVTSLDITIRAWKDSYCLCGDRFFIISGNIVTVWDFSQDLWANWQIGKQPRYVSATDNYVIFVENGDQPRLGFWKIPPLHPIGSMSAALGVRSADIWLPLPGDIPIEDYGGLDDWYLTGGVGQTRRIIDGYAYNPLYHEAYTFFRVELPLTLAVNEEINSADDYDLDINFFDLPTTEILGSLGICNQNAVSVWTSQSGLQFHATRKTNIINRPYTPLDLTPFPRSASVRINIPRISEVAAFCPVTGRLCYLLHGHTDNAIYITDCLFRDSSEV</sequence>
<dbReference type="HOGENOM" id="CLU_033171_0_0_1"/>
<proteinExistence type="predicted"/>